<comment type="caution">
    <text evidence="3">The sequence shown here is derived from an EMBL/GenBank/DDBJ whole genome shotgun (WGS) entry which is preliminary data.</text>
</comment>
<evidence type="ECO:0008006" key="5">
    <source>
        <dbReference type="Google" id="ProtNLM"/>
    </source>
</evidence>
<gene>
    <name evidence="3" type="ORF">EUA93_09120</name>
</gene>
<evidence type="ECO:0000313" key="3">
    <source>
        <dbReference type="EMBL" id="RYB94490.1"/>
    </source>
</evidence>
<organism evidence="3 4">
    <name type="scientific">Nocardioides oleivorans</name>
    <dbReference type="NCBI Taxonomy" id="273676"/>
    <lineage>
        <taxon>Bacteria</taxon>
        <taxon>Bacillati</taxon>
        <taxon>Actinomycetota</taxon>
        <taxon>Actinomycetes</taxon>
        <taxon>Propionibacteriales</taxon>
        <taxon>Nocardioidaceae</taxon>
        <taxon>Nocardioides</taxon>
    </lineage>
</organism>
<name>A0A4Q2RYX3_9ACTN</name>
<feature type="compositionally biased region" description="Gly residues" evidence="1">
    <location>
        <begin position="267"/>
        <end position="277"/>
    </location>
</feature>
<keyword evidence="2" id="KW-0472">Membrane</keyword>
<keyword evidence="4" id="KW-1185">Reference proteome</keyword>
<protein>
    <recommendedName>
        <fullName evidence="5">DUF4064 domain-containing protein</fullName>
    </recommendedName>
</protein>
<dbReference type="OrthoDB" id="3787926at2"/>
<sequence length="289" mass="29941">MSNDEPGPTHSPYGQPDPYGQSPQSSPYGSAPTGQPYGQQPAYGSGHSQEPRRRPGTVTAGAWIAIVFSGLTGLLFAGISLLALVARDSVIDELQRQPDYQNLDVDINDAYGVGVAMIFGIALWCLIAVVLAVFVLRRSNVARILLVISSGVTAAFSLLGITSGISIVWLAAAIATIVLLFVGDAGNWFKGLPPGGGQGVGGYQAYGQQQYGSGQYGAGQYGQQQYGAQPTQPYPSSGEQPSAGSGFEPYGQQQGNPYGQQPPSAGESGGETSGGTGSSDYPPKDYPGR</sequence>
<keyword evidence="2" id="KW-0812">Transmembrane</keyword>
<feature type="compositionally biased region" description="Low complexity" evidence="1">
    <location>
        <begin position="249"/>
        <end position="263"/>
    </location>
</feature>
<dbReference type="Proteomes" id="UP000294071">
    <property type="component" value="Unassembled WGS sequence"/>
</dbReference>
<evidence type="ECO:0000256" key="1">
    <source>
        <dbReference type="SAM" id="MobiDB-lite"/>
    </source>
</evidence>
<accession>A0A4Q2RYX3</accession>
<feature type="region of interest" description="Disordered" evidence="1">
    <location>
        <begin position="222"/>
        <end position="289"/>
    </location>
</feature>
<dbReference type="AlphaFoldDB" id="A0A4Q2RYX3"/>
<evidence type="ECO:0000313" key="4">
    <source>
        <dbReference type="Proteomes" id="UP000294071"/>
    </source>
</evidence>
<evidence type="ECO:0000256" key="2">
    <source>
        <dbReference type="SAM" id="Phobius"/>
    </source>
</evidence>
<feature type="compositionally biased region" description="Polar residues" evidence="1">
    <location>
        <begin position="21"/>
        <end position="38"/>
    </location>
</feature>
<feature type="region of interest" description="Disordered" evidence="1">
    <location>
        <begin position="1"/>
        <end position="55"/>
    </location>
</feature>
<feature type="transmembrane region" description="Helical" evidence="2">
    <location>
        <begin position="141"/>
        <end position="161"/>
    </location>
</feature>
<feature type="transmembrane region" description="Helical" evidence="2">
    <location>
        <begin position="167"/>
        <end position="189"/>
    </location>
</feature>
<dbReference type="RefSeq" id="WP_129399841.1">
    <property type="nucleotide sequence ID" value="NZ_SDWT01000001.1"/>
</dbReference>
<feature type="transmembrane region" description="Helical" evidence="2">
    <location>
        <begin position="62"/>
        <end position="86"/>
    </location>
</feature>
<dbReference type="EMBL" id="SDWT01000001">
    <property type="protein sequence ID" value="RYB94490.1"/>
    <property type="molecule type" value="Genomic_DNA"/>
</dbReference>
<feature type="compositionally biased region" description="Polar residues" evidence="1">
    <location>
        <begin position="230"/>
        <end position="243"/>
    </location>
</feature>
<reference evidence="3 4" key="1">
    <citation type="submission" date="2019-01" db="EMBL/GenBank/DDBJ databases">
        <title>Novel species of Nocardioides.</title>
        <authorList>
            <person name="Liu Q."/>
            <person name="Xin Y.-H."/>
        </authorList>
    </citation>
    <scope>NUCLEOTIDE SEQUENCE [LARGE SCALE GENOMIC DNA]</scope>
    <source>
        <strain evidence="3 4">CGMCC 4.6882</strain>
    </source>
</reference>
<proteinExistence type="predicted"/>
<feature type="transmembrane region" description="Helical" evidence="2">
    <location>
        <begin position="110"/>
        <end position="134"/>
    </location>
</feature>
<keyword evidence="2" id="KW-1133">Transmembrane helix</keyword>